<comment type="similarity">
    <text evidence="2">Belongs to the cytochrome P450 family.</text>
</comment>
<proteinExistence type="inferred from homology"/>
<dbReference type="EnsemblMetazoa" id="ASTEI01782-RA">
    <property type="protein sequence ID" value="ASTEI01782-PA"/>
    <property type="gene ID" value="ASTEI01782"/>
</dbReference>
<dbReference type="GO" id="GO:0016705">
    <property type="term" value="F:oxidoreductase activity, acting on paired donors, with incorporation or reduction of molecular oxygen"/>
    <property type="evidence" value="ECO:0007669"/>
    <property type="project" value="InterPro"/>
</dbReference>
<keyword evidence="3" id="KW-0349">Heme</keyword>
<dbReference type="InterPro" id="IPR017972">
    <property type="entry name" value="Cyt_P450_CS"/>
</dbReference>
<dbReference type="PRINTS" id="PR00385">
    <property type="entry name" value="P450"/>
</dbReference>
<reference evidence="8" key="2">
    <citation type="submission" date="2020-05" db="UniProtKB">
        <authorList>
            <consortium name="EnsemblMetazoa"/>
        </authorList>
    </citation>
    <scope>IDENTIFICATION</scope>
    <source>
        <strain evidence="8">Indian</strain>
    </source>
</reference>
<name>A0A182XZZ6_ANOST</name>
<keyword evidence="4" id="KW-0479">Metal-binding</keyword>
<dbReference type="Proteomes" id="UP000076408">
    <property type="component" value="Unassembled WGS sequence"/>
</dbReference>
<evidence type="ECO:0000256" key="1">
    <source>
        <dbReference type="ARBA" id="ARBA00001971"/>
    </source>
</evidence>
<dbReference type="GO" id="GO:0005506">
    <property type="term" value="F:iron ion binding"/>
    <property type="evidence" value="ECO:0007669"/>
    <property type="project" value="InterPro"/>
</dbReference>
<evidence type="ECO:0000256" key="7">
    <source>
        <dbReference type="ARBA" id="ARBA00023033"/>
    </source>
</evidence>
<dbReference type="VEuPathDB" id="VectorBase:ASTE016014"/>
<reference evidence="9" key="1">
    <citation type="journal article" date="2014" name="Genome Biol.">
        <title>Genome analysis of a major urban malaria vector mosquito, Anopheles stephensi.</title>
        <authorList>
            <person name="Jiang X."/>
            <person name="Peery A."/>
            <person name="Hall A.B."/>
            <person name="Sharma A."/>
            <person name="Chen X.G."/>
            <person name="Waterhouse R.M."/>
            <person name="Komissarov A."/>
            <person name="Riehle M.M."/>
            <person name="Shouche Y."/>
            <person name="Sharakhova M.V."/>
            <person name="Lawson D."/>
            <person name="Pakpour N."/>
            <person name="Arensburger P."/>
            <person name="Davidson V.L."/>
            <person name="Eiglmeier K."/>
            <person name="Emrich S."/>
            <person name="George P."/>
            <person name="Kennedy R.C."/>
            <person name="Mane S.P."/>
            <person name="Maslen G."/>
            <person name="Oringanje C."/>
            <person name="Qi Y."/>
            <person name="Settlage R."/>
            <person name="Tojo M."/>
            <person name="Tubio J.M."/>
            <person name="Unger M.F."/>
            <person name="Wang B."/>
            <person name="Vernick K.D."/>
            <person name="Ribeiro J.M."/>
            <person name="James A.A."/>
            <person name="Michel K."/>
            <person name="Riehle M.A."/>
            <person name="Luckhart S."/>
            <person name="Sharakhov I.V."/>
            <person name="Tu Z."/>
        </authorList>
    </citation>
    <scope>NUCLEOTIDE SEQUENCE [LARGE SCALE GENOMIC DNA]</scope>
    <source>
        <strain evidence="9">Indian</strain>
    </source>
</reference>
<dbReference type="InterPro" id="IPR001128">
    <property type="entry name" value="Cyt_P450"/>
</dbReference>
<evidence type="ECO:0000313" key="8">
    <source>
        <dbReference type="EnsemblMetazoa" id="ASTEI01782-PA"/>
    </source>
</evidence>
<dbReference type="STRING" id="30069.A0A182XZZ6"/>
<dbReference type="PANTHER" id="PTHR24279">
    <property type="entry name" value="CYTOCHROME P450"/>
    <property type="match status" value="1"/>
</dbReference>
<dbReference type="PANTHER" id="PTHR24279:SF120">
    <property type="entry name" value="CYTOCHROME P450"/>
    <property type="match status" value="1"/>
</dbReference>
<organism evidence="8 9">
    <name type="scientific">Anopheles stephensi</name>
    <name type="common">Indo-Pakistan malaria mosquito</name>
    <dbReference type="NCBI Taxonomy" id="30069"/>
    <lineage>
        <taxon>Eukaryota</taxon>
        <taxon>Metazoa</taxon>
        <taxon>Ecdysozoa</taxon>
        <taxon>Arthropoda</taxon>
        <taxon>Hexapoda</taxon>
        <taxon>Insecta</taxon>
        <taxon>Pterygota</taxon>
        <taxon>Neoptera</taxon>
        <taxon>Endopterygota</taxon>
        <taxon>Diptera</taxon>
        <taxon>Nematocera</taxon>
        <taxon>Culicoidea</taxon>
        <taxon>Culicidae</taxon>
        <taxon>Anophelinae</taxon>
        <taxon>Anopheles</taxon>
    </lineage>
</organism>
<keyword evidence="9" id="KW-1185">Reference proteome</keyword>
<dbReference type="VEuPathDB" id="VectorBase:ASTEI20_034963"/>
<dbReference type="OMA" id="PSMWKVV"/>
<dbReference type="InterPro" id="IPR036396">
    <property type="entry name" value="Cyt_P450_sf"/>
</dbReference>
<evidence type="ECO:0000256" key="3">
    <source>
        <dbReference type="ARBA" id="ARBA00022617"/>
    </source>
</evidence>
<keyword evidence="5" id="KW-0560">Oxidoreductase</keyword>
<sequence>MLKLTVNLLRFRPCGVRWRSTAAQPAATSSVNTAVDLEWENAQPFDKIPAPSLLGFLKEFGPFGKYKDGTLYDINKRMRELYGPIIRMNGSFGREDIVMTFVPEDFEKVLRSEGQWPRRTGMDSFVYYRKQHRPEYFQGYGGLLAEQGEDWHKMRTIVNPIMMQPKIIKLYVSKVDAVAQEFMDIVSGLRDEKHELPADFNEWLNRWALETMGVLVLDTRLGVLNREQSPEVSKLINLTKDAVELFYKLDILPSIWRKLKTPGFYRLMRTLDELYHTIASKVDEAVIRMEKNPSADADNLSILEKLLKVDRKAAFTMSMDSLFAGVDTTSSGSTGVLYCLAQNPEKQEKLRAELRQIMPEKNTPLTPDRMKNMPYLRACIKEGLRMYPPTSGNGRCAGKNLVLQGYQIPKGVLVGMGQLVLQREEGYFTRPTEFIPERWLSGEAAAGCPSAKEVHPFIYMPFGFGARSCIGRRLAMLEMEILISRMVRQYDIRWNYGELKYRATLVNIPSNDLISVRWRSTDQARVTHPSSSFGAEGLIDPEWATAKPYKCIPGPTVWQLVTGFMKGGRYAELNLVELHYRLREEYGDLYRIPGWMGRPDILMSFSPEAFEKVFRTEGQWPVRRSFDCMGYYRQKVRPEIFSETSGLVTSQGASWQKMRTITNPVLMQPKTVNVYVEQVDEVCREFMTIIAKLRDDKQELPEDFNEWINRWALETTGVLAMDTRLGVMRAKDSGEGHRLVDLVDEILELSYQLDVLPSMWRYYKTPRFNKLMRLFDEMTDITMEKIDEAIARVEKNPTSEDNQSVLKKLLKINKHVAVITALDMIFAGIDTTSSGAAAILYCLAKHSEKQARLREELRTIMPSKDMPLSANMMSNLPYLRACIKEGMRMYPPTAGNIRATGRDLVLQGYQVPRDTDIAMGTLVLMSDEKYYPRAKEFLPERWLAERDSDIPNAKNVNPFIFLPFGFGSRSCIGKRLAMMEMEVILARMIVLRTPLWNHWLRASVVPGTSASARLLSAQAAVDPVDPEWANAKPYKEIPSPSIMQFMKGFGKNGRYANVDLVEMHSRMWEDFGDIVRFRGMFGKNDIIMTYSPPDIEKVFRNEGQWPIRRGFDSFAYYRQHIRPDVFSETGGLVTEHGEKWQKVRTIVNPVMMQPKIIKLYIDQVDEIAREFMTLVAEMRDSKNELPKDFDQWLNRWALETMGVLALDTRFGVLKSDQSQEARQIIGLVRDIFELTFHLDVEMSVWKYFSTPSYRKLMRVFDDLTNVIMAKIDEAKERLEKQPSNSANQSVLEKLLKINKHVAAIMSLDMLMAGIDTTSSGSIGILYCLAKNPEKQAKLRDELRTILPNKDSPLTAENMHNLPYLRACIKEGLRLYQPVAGNMRAAGRDIVLQGYRIPKGTDIAMGTAVLQRSEKYFRRAAEYLPERWLSERPADVPSAKDSNPFIFLPFGFGARSCIGRRLAMMEMEIITARLVRQFDIRWNYDNLRFKSALINIPSNPLQFEMKEVDH</sequence>
<dbReference type="SUPFAM" id="SSF48264">
    <property type="entry name" value="Cytochrome P450"/>
    <property type="match status" value="3"/>
</dbReference>
<evidence type="ECO:0000256" key="6">
    <source>
        <dbReference type="ARBA" id="ARBA00023004"/>
    </source>
</evidence>
<dbReference type="GO" id="GO:0004497">
    <property type="term" value="F:monooxygenase activity"/>
    <property type="evidence" value="ECO:0007669"/>
    <property type="project" value="UniProtKB-KW"/>
</dbReference>
<dbReference type="InterPro" id="IPR002401">
    <property type="entry name" value="Cyt_P450_E_grp-I"/>
</dbReference>
<dbReference type="InterPro" id="IPR050479">
    <property type="entry name" value="CYP11_CYP27_families"/>
</dbReference>
<dbReference type="VEuPathDB" id="VectorBase:ASTE004839"/>
<dbReference type="GO" id="GO:0020037">
    <property type="term" value="F:heme binding"/>
    <property type="evidence" value="ECO:0007669"/>
    <property type="project" value="InterPro"/>
</dbReference>
<protein>
    <submittedName>
        <fullName evidence="8">Uncharacterized protein</fullName>
    </submittedName>
</protein>
<dbReference type="Gene3D" id="1.10.630.10">
    <property type="entry name" value="Cytochrome P450"/>
    <property type="match status" value="3"/>
</dbReference>
<dbReference type="VEuPathDB" id="VectorBase:ASTEI01782"/>
<dbReference type="FunFam" id="1.10.630.10:FF:000006">
    <property type="entry name" value="Cytochrome P450 302a1, mitochondrial"/>
    <property type="match status" value="3"/>
</dbReference>
<dbReference type="CDD" id="cd11054">
    <property type="entry name" value="CYP24A1-like"/>
    <property type="match status" value="3"/>
</dbReference>
<evidence type="ECO:0000256" key="5">
    <source>
        <dbReference type="ARBA" id="ARBA00023002"/>
    </source>
</evidence>
<evidence type="ECO:0000256" key="4">
    <source>
        <dbReference type="ARBA" id="ARBA00022723"/>
    </source>
</evidence>
<dbReference type="VEuPathDB" id="VectorBase:ASTE016017"/>
<keyword evidence="7" id="KW-0503">Monooxygenase</keyword>
<comment type="cofactor">
    <cofactor evidence="1">
        <name>heme</name>
        <dbReference type="ChEBI" id="CHEBI:30413"/>
    </cofactor>
</comment>
<keyword evidence="6" id="KW-0408">Iron</keyword>
<evidence type="ECO:0000313" key="9">
    <source>
        <dbReference type="Proteomes" id="UP000076408"/>
    </source>
</evidence>
<evidence type="ECO:0000256" key="2">
    <source>
        <dbReference type="ARBA" id="ARBA00010617"/>
    </source>
</evidence>
<dbReference type="Pfam" id="PF00067">
    <property type="entry name" value="p450"/>
    <property type="match status" value="3"/>
</dbReference>
<accession>A0A182XZZ6</accession>
<dbReference type="PRINTS" id="PR00463">
    <property type="entry name" value="EP450I"/>
</dbReference>
<dbReference type="PROSITE" id="PS00086">
    <property type="entry name" value="CYTOCHROME_P450"/>
    <property type="match status" value="3"/>
</dbReference>